<name>A0A7S2III9_9STRA</name>
<protein>
    <submittedName>
        <fullName evidence="2">Uncharacterized protein</fullName>
    </submittedName>
</protein>
<evidence type="ECO:0000256" key="1">
    <source>
        <dbReference type="SAM" id="SignalP"/>
    </source>
</evidence>
<feature type="signal peptide" evidence="1">
    <location>
        <begin position="1"/>
        <end position="27"/>
    </location>
</feature>
<evidence type="ECO:0000313" key="2">
    <source>
        <dbReference type="EMBL" id="CAD9520263.1"/>
    </source>
</evidence>
<dbReference type="AlphaFoldDB" id="A0A7S2III9"/>
<dbReference type="EMBL" id="HBGV01020088">
    <property type="protein sequence ID" value="CAD9520263.1"/>
    <property type="molecule type" value="Transcribed_RNA"/>
</dbReference>
<gene>
    <name evidence="2" type="ORF">HTAM1171_LOCUS12536</name>
</gene>
<keyword evidence="1" id="KW-0732">Signal</keyword>
<organism evidence="2">
    <name type="scientific">Helicotheca tamesis</name>
    <dbReference type="NCBI Taxonomy" id="374047"/>
    <lineage>
        <taxon>Eukaryota</taxon>
        <taxon>Sar</taxon>
        <taxon>Stramenopiles</taxon>
        <taxon>Ochrophyta</taxon>
        <taxon>Bacillariophyta</taxon>
        <taxon>Mediophyceae</taxon>
        <taxon>Lithodesmiophycidae</taxon>
        <taxon>Lithodesmiales</taxon>
        <taxon>Lithodesmiaceae</taxon>
        <taxon>Helicotheca</taxon>
    </lineage>
</organism>
<sequence length="168" mass="18822">MISPSSLRRWMFLVLCMLAVALSSTKADNVSSNPWGMVKQAVEPLQEKYIDLPPKGKFASGAFVGFAASRMTVKAVVKGMKITGAFYIASEVLDYTGFLHMPEMSEETEQALEKLMTVAKRFINEWRIKVRHYLNPDNIKVHYKKALDRDSMTTMGVTVGAFFGFLLG</sequence>
<accession>A0A7S2III9</accession>
<reference evidence="2" key="1">
    <citation type="submission" date="2021-01" db="EMBL/GenBank/DDBJ databases">
        <authorList>
            <person name="Corre E."/>
            <person name="Pelletier E."/>
            <person name="Niang G."/>
            <person name="Scheremetjew M."/>
            <person name="Finn R."/>
            <person name="Kale V."/>
            <person name="Holt S."/>
            <person name="Cochrane G."/>
            <person name="Meng A."/>
            <person name="Brown T."/>
            <person name="Cohen L."/>
        </authorList>
    </citation>
    <scope>NUCLEOTIDE SEQUENCE</scope>
    <source>
        <strain evidence="2">CCMP826</strain>
    </source>
</reference>
<proteinExistence type="predicted"/>
<feature type="chain" id="PRO_5030923744" evidence="1">
    <location>
        <begin position="28"/>
        <end position="168"/>
    </location>
</feature>